<feature type="compositionally biased region" description="Basic and acidic residues" evidence="1">
    <location>
        <begin position="26"/>
        <end position="45"/>
    </location>
</feature>
<evidence type="ECO:0000256" key="1">
    <source>
        <dbReference type="SAM" id="MobiDB-lite"/>
    </source>
</evidence>
<sequence length="463" mass="51030">MYTDGLPPSIVSPISSGGPNTSNKRSRIESEEQSRRSPVEQERVAQHKQPVPPVQTPAAPTPIYRGNPPPVAPTNLQALQIPDSDFPHAHVPEFRIFGNVSVDQVQRIRDISNPKVAIVIHGGGQELVAAGGPLKEKIFQLLSAITFPPAASQSMVIDGSALDGSGSPPSNSPSSAIHIHLPIPRKSRQTSAFNQPWCWFVDLGPNSQRLCEWLLFQEVFPISPALSFSVHPFTATVQPWNIMVLTGLDECAVEDSDAARRQVLKDIKAYLWKDRDFTVRTARHVQKYWGLNGDPVSLLKAASDTLHVVNVVAELKTSRKEVPAYLVYAKPVSNDKSEHLEWAAKFTSPDAYWRGAFRLDINKAAVECKLCKDTSHCARACPLATDGWTGTVVEDIYTTQELEARAAGSSTSASSRADHDWQQVKERRLDRDTRAPTVGKHSQKKKQKGPRRDSQGKGKGVRR</sequence>
<proteinExistence type="predicted"/>
<feature type="compositionally biased region" description="Basic and acidic residues" evidence="1">
    <location>
        <begin position="416"/>
        <end position="434"/>
    </location>
</feature>
<protein>
    <submittedName>
        <fullName evidence="2">Uncharacterized protein</fullName>
    </submittedName>
</protein>
<dbReference type="EMBL" id="ML145235">
    <property type="protein sequence ID" value="TBU52819.1"/>
    <property type="molecule type" value="Genomic_DNA"/>
</dbReference>
<feature type="region of interest" description="Disordered" evidence="1">
    <location>
        <begin position="407"/>
        <end position="463"/>
    </location>
</feature>
<dbReference type="Proteomes" id="UP000292082">
    <property type="component" value="Unassembled WGS sequence"/>
</dbReference>
<gene>
    <name evidence="2" type="ORF">BD310DRAFT_952484</name>
</gene>
<evidence type="ECO:0000313" key="2">
    <source>
        <dbReference type="EMBL" id="TBU52819.1"/>
    </source>
</evidence>
<organism evidence="2 3">
    <name type="scientific">Dichomitus squalens</name>
    <dbReference type="NCBI Taxonomy" id="114155"/>
    <lineage>
        <taxon>Eukaryota</taxon>
        <taxon>Fungi</taxon>
        <taxon>Dikarya</taxon>
        <taxon>Basidiomycota</taxon>
        <taxon>Agaricomycotina</taxon>
        <taxon>Agaricomycetes</taxon>
        <taxon>Polyporales</taxon>
        <taxon>Polyporaceae</taxon>
        <taxon>Dichomitus</taxon>
    </lineage>
</organism>
<evidence type="ECO:0000313" key="3">
    <source>
        <dbReference type="Proteomes" id="UP000292082"/>
    </source>
</evidence>
<feature type="region of interest" description="Disordered" evidence="1">
    <location>
        <begin position="1"/>
        <end position="74"/>
    </location>
</feature>
<feature type="compositionally biased region" description="Low complexity" evidence="1">
    <location>
        <begin position="7"/>
        <end position="19"/>
    </location>
</feature>
<dbReference type="AlphaFoldDB" id="A0A4Q9PDD1"/>
<accession>A0A4Q9PDD1</accession>
<reference evidence="2 3" key="1">
    <citation type="submission" date="2019-01" db="EMBL/GenBank/DDBJ databases">
        <title>Draft genome sequences of three monokaryotic isolates of the white-rot basidiomycete fungus Dichomitus squalens.</title>
        <authorList>
            <consortium name="DOE Joint Genome Institute"/>
            <person name="Lopez S.C."/>
            <person name="Andreopoulos B."/>
            <person name="Pangilinan J."/>
            <person name="Lipzen A."/>
            <person name="Riley R."/>
            <person name="Ahrendt S."/>
            <person name="Ng V."/>
            <person name="Barry K."/>
            <person name="Daum C."/>
            <person name="Grigoriev I.V."/>
            <person name="Hilden K.S."/>
            <person name="Makela M.R."/>
            <person name="de Vries R.P."/>
        </authorList>
    </citation>
    <scope>NUCLEOTIDE SEQUENCE [LARGE SCALE GENOMIC DNA]</scope>
    <source>
        <strain evidence="2 3">CBS 464.89</strain>
    </source>
</reference>
<name>A0A4Q9PDD1_9APHY</name>
<keyword evidence="3" id="KW-1185">Reference proteome</keyword>